<dbReference type="RefSeq" id="WP_377087253.1">
    <property type="nucleotide sequence ID" value="NZ_JBHSJL010000014.1"/>
</dbReference>
<dbReference type="InterPro" id="IPR007016">
    <property type="entry name" value="O-antigen_ligase-rel_domated"/>
</dbReference>
<feature type="transmembrane region" description="Helical" evidence="5">
    <location>
        <begin position="389"/>
        <end position="408"/>
    </location>
</feature>
<gene>
    <name evidence="7" type="ORF">ACFSW8_08575</name>
</gene>
<keyword evidence="7" id="KW-0436">Ligase</keyword>
<evidence type="ECO:0000313" key="8">
    <source>
        <dbReference type="Proteomes" id="UP001597389"/>
    </source>
</evidence>
<feature type="transmembrane region" description="Helical" evidence="5">
    <location>
        <begin position="420"/>
        <end position="437"/>
    </location>
</feature>
<name>A0ABW4ZAN6_9BACT</name>
<sequence>MIVVAFLVGLSVLLVVVRRPHIGLYMAIAATAVLKSPELPIVREKLTAVEFLMVFTWIGILITGIPQKKLPMSREASHNKVLAITFALWVLLCGVAHNMMTGWIFASSSMLETVNYIYGICIYLTILYMVRDWTTWRNCLWAWVAGAVVAAGVGTMATIARVPVWAIEDFTGRVNSTLRNENQVPSFLLPILPVVVILFAYSNRKLWHRVALLALLGAMLITAVGTGSRTAIGMVILSVGGILGVWLYEGKTRQVKFSLIGSLGMALVVSTVMYFVVALAAFDGNYRLGKTPAWQRPAAMLTNWVTGKNGLDSTRPAQIQASFEHIGSYALLGTGPKLAGKKLHIEEVHNTYVGLMIETGVFGILIFLIWLFHAAWLPFKKLRKEPSGYHRALLLALIAGFVVCLFYQNFCFGLRQRNIWILTGLLAVTPALIDRSGRQLMWLKQKRAMIEQKKSTI</sequence>
<feature type="transmembrane region" description="Helical" evidence="5">
    <location>
        <begin position="231"/>
        <end position="248"/>
    </location>
</feature>
<comment type="subcellular location">
    <subcellularLocation>
        <location evidence="1">Membrane</location>
        <topology evidence="1">Multi-pass membrane protein</topology>
    </subcellularLocation>
</comment>
<feature type="transmembrane region" description="Helical" evidence="5">
    <location>
        <begin position="260"/>
        <end position="282"/>
    </location>
</feature>
<protein>
    <submittedName>
        <fullName evidence="7">O-antigen ligase family protein</fullName>
    </submittedName>
</protein>
<evidence type="ECO:0000256" key="2">
    <source>
        <dbReference type="ARBA" id="ARBA00022692"/>
    </source>
</evidence>
<keyword evidence="4 5" id="KW-0472">Membrane</keyword>
<feature type="transmembrane region" description="Helical" evidence="5">
    <location>
        <begin position="206"/>
        <end position="225"/>
    </location>
</feature>
<evidence type="ECO:0000256" key="5">
    <source>
        <dbReference type="SAM" id="Phobius"/>
    </source>
</evidence>
<evidence type="ECO:0000313" key="7">
    <source>
        <dbReference type="EMBL" id="MFD2158949.1"/>
    </source>
</evidence>
<feature type="transmembrane region" description="Helical" evidence="5">
    <location>
        <begin position="113"/>
        <end position="130"/>
    </location>
</feature>
<dbReference type="Proteomes" id="UP001597389">
    <property type="component" value="Unassembled WGS sequence"/>
</dbReference>
<comment type="caution">
    <text evidence="7">The sequence shown here is derived from an EMBL/GenBank/DDBJ whole genome shotgun (WGS) entry which is preliminary data.</text>
</comment>
<dbReference type="GO" id="GO:0016874">
    <property type="term" value="F:ligase activity"/>
    <property type="evidence" value="ECO:0007669"/>
    <property type="project" value="UniProtKB-KW"/>
</dbReference>
<keyword evidence="2 5" id="KW-0812">Transmembrane</keyword>
<keyword evidence="3 5" id="KW-1133">Transmembrane helix</keyword>
<feature type="transmembrane region" description="Helical" evidence="5">
    <location>
        <begin position="184"/>
        <end position="201"/>
    </location>
</feature>
<feature type="transmembrane region" description="Helical" evidence="5">
    <location>
        <begin position="45"/>
        <end position="65"/>
    </location>
</feature>
<dbReference type="PANTHER" id="PTHR37422:SF13">
    <property type="entry name" value="LIPOPOLYSACCHARIDE BIOSYNTHESIS PROTEIN PA4999-RELATED"/>
    <property type="match status" value="1"/>
</dbReference>
<dbReference type="PANTHER" id="PTHR37422">
    <property type="entry name" value="TEICHURONIC ACID BIOSYNTHESIS PROTEIN TUAE"/>
    <property type="match status" value="1"/>
</dbReference>
<organism evidence="7 8">
    <name type="scientific">Rubritalea tangerina</name>
    <dbReference type="NCBI Taxonomy" id="430798"/>
    <lineage>
        <taxon>Bacteria</taxon>
        <taxon>Pseudomonadati</taxon>
        <taxon>Verrucomicrobiota</taxon>
        <taxon>Verrucomicrobiia</taxon>
        <taxon>Verrucomicrobiales</taxon>
        <taxon>Rubritaleaceae</taxon>
        <taxon>Rubritalea</taxon>
    </lineage>
</organism>
<dbReference type="EMBL" id="JBHUJB010000035">
    <property type="protein sequence ID" value="MFD2158949.1"/>
    <property type="molecule type" value="Genomic_DNA"/>
</dbReference>
<feature type="transmembrane region" description="Helical" evidence="5">
    <location>
        <begin position="352"/>
        <end position="377"/>
    </location>
</feature>
<reference evidence="8" key="1">
    <citation type="journal article" date="2019" name="Int. J. Syst. Evol. Microbiol.">
        <title>The Global Catalogue of Microorganisms (GCM) 10K type strain sequencing project: providing services to taxonomists for standard genome sequencing and annotation.</title>
        <authorList>
            <consortium name="The Broad Institute Genomics Platform"/>
            <consortium name="The Broad Institute Genome Sequencing Center for Infectious Disease"/>
            <person name="Wu L."/>
            <person name="Ma J."/>
        </authorList>
    </citation>
    <scope>NUCLEOTIDE SEQUENCE [LARGE SCALE GENOMIC DNA]</scope>
    <source>
        <strain evidence="8">CCUG 57942</strain>
    </source>
</reference>
<feature type="domain" description="O-antigen ligase-related" evidence="6">
    <location>
        <begin position="215"/>
        <end position="368"/>
    </location>
</feature>
<feature type="transmembrane region" description="Helical" evidence="5">
    <location>
        <begin position="142"/>
        <end position="164"/>
    </location>
</feature>
<evidence type="ECO:0000259" key="6">
    <source>
        <dbReference type="Pfam" id="PF04932"/>
    </source>
</evidence>
<evidence type="ECO:0000256" key="1">
    <source>
        <dbReference type="ARBA" id="ARBA00004141"/>
    </source>
</evidence>
<dbReference type="Pfam" id="PF04932">
    <property type="entry name" value="Wzy_C"/>
    <property type="match status" value="1"/>
</dbReference>
<evidence type="ECO:0000256" key="3">
    <source>
        <dbReference type="ARBA" id="ARBA00022989"/>
    </source>
</evidence>
<keyword evidence="8" id="KW-1185">Reference proteome</keyword>
<dbReference type="InterPro" id="IPR051533">
    <property type="entry name" value="WaaL-like"/>
</dbReference>
<proteinExistence type="predicted"/>
<feature type="transmembrane region" description="Helical" evidence="5">
    <location>
        <begin position="86"/>
        <end position="107"/>
    </location>
</feature>
<evidence type="ECO:0000256" key="4">
    <source>
        <dbReference type="ARBA" id="ARBA00023136"/>
    </source>
</evidence>
<accession>A0ABW4ZAN6</accession>